<feature type="region of interest" description="Disordered" evidence="1">
    <location>
        <begin position="295"/>
        <end position="356"/>
    </location>
</feature>
<evidence type="ECO:0000256" key="1">
    <source>
        <dbReference type="SAM" id="MobiDB-lite"/>
    </source>
</evidence>
<proteinExistence type="predicted"/>
<dbReference type="Proteomes" id="UP000076449">
    <property type="component" value="Chromosome I"/>
</dbReference>
<sequence>MFDQLVLGAVFASLSSIGLWHSIPLTGINPSNSFFWRSFSSLEIAYSIHALRQVHPYVFPNDDAVSEYDLLLQLSVDAQQYENARLALQQSAEAVSLQVNIPGVTVTTLGPSHTAMPTSVYSNDGSAAQRTHEELQQAIAARDSSVYYIVMTVVVLAILTIQVMGFGMLYNIKSQVEDMQYDYVDRMGCVQEQFHTLMIEIRQFRRENGQVRHVFVQLAESIRDSSADVQHCLLHLVGVMEDKYTSGMITMESKLDEVSQQHQTLMRNTEDFPQIPRQLAWLNILMAKNLSDDLPDPEVLLDQPNLDLRKSRTSSANGASSNKTARQPSGVSTSEGAMGLKNGKGGAVQYNGQGLT</sequence>
<dbReference type="PhylomeDB" id="A0A167WYY2"/>
<dbReference type="EMBL" id="CM002798">
    <property type="protein sequence ID" value="KZN92221.1"/>
    <property type="molecule type" value="Genomic_DNA"/>
</dbReference>
<reference evidence="3" key="1">
    <citation type="journal article" date="2014" name="Genome Announc.">
        <title>Complete sequencing and chromosome-scale genome assembly of the industrial progenitor strain P2niaD18 from the penicillin producer Penicillium chrysogenum.</title>
        <authorList>
            <person name="Specht T."/>
            <person name="Dahlmann T.A."/>
            <person name="Zadra I."/>
            <person name="Kurnsteiner H."/>
            <person name="Kuck U."/>
        </authorList>
    </citation>
    <scope>NUCLEOTIDE SEQUENCE [LARGE SCALE GENOMIC DNA]</scope>
    <source>
        <strain evidence="3">P2niaD18</strain>
    </source>
</reference>
<evidence type="ECO:0000256" key="2">
    <source>
        <dbReference type="SAM" id="Phobius"/>
    </source>
</evidence>
<keyword evidence="2" id="KW-0812">Transmembrane</keyword>
<keyword evidence="2" id="KW-0472">Membrane</keyword>
<dbReference type="AlphaFoldDB" id="A0A167WYY2"/>
<accession>A0A167WYY2</accession>
<keyword evidence="2" id="KW-1133">Transmembrane helix</keyword>
<evidence type="ECO:0000313" key="3">
    <source>
        <dbReference type="EMBL" id="KZN92221.1"/>
    </source>
</evidence>
<feature type="transmembrane region" description="Helical" evidence="2">
    <location>
        <begin position="146"/>
        <end position="170"/>
    </location>
</feature>
<gene>
    <name evidence="3" type="ORF">EN45_023710</name>
</gene>
<protein>
    <submittedName>
        <fullName evidence="3">Uncharacterized protein</fullName>
    </submittedName>
</protein>
<organism evidence="3">
    <name type="scientific">Penicillium chrysogenum</name>
    <name type="common">Penicillium notatum</name>
    <dbReference type="NCBI Taxonomy" id="5076"/>
    <lineage>
        <taxon>Eukaryota</taxon>
        <taxon>Fungi</taxon>
        <taxon>Dikarya</taxon>
        <taxon>Ascomycota</taxon>
        <taxon>Pezizomycotina</taxon>
        <taxon>Eurotiomycetes</taxon>
        <taxon>Eurotiomycetidae</taxon>
        <taxon>Eurotiales</taxon>
        <taxon>Aspergillaceae</taxon>
        <taxon>Penicillium</taxon>
        <taxon>Penicillium chrysogenum species complex</taxon>
    </lineage>
</organism>
<name>A0A167WYY2_PENCH</name>
<feature type="compositionally biased region" description="Polar residues" evidence="1">
    <location>
        <begin position="313"/>
        <end position="335"/>
    </location>
</feature>